<accession>A0A1F8CL22</accession>
<proteinExistence type="predicted"/>
<feature type="transmembrane region" description="Helical" evidence="1">
    <location>
        <begin position="165"/>
        <end position="185"/>
    </location>
</feature>
<keyword evidence="1" id="KW-0472">Membrane</keyword>
<evidence type="ECO:0000313" key="2">
    <source>
        <dbReference type="EMBL" id="OGM77053.1"/>
    </source>
</evidence>
<comment type="caution">
    <text evidence="2">The sequence shown here is derived from an EMBL/GenBank/DDBJ whole genome shotgun (WGS) entry which is preliminary data.</text>
</comment>
<reference evidence="2 3" key="1">
    <citation type="journal article" date="2016" name="Nat. Commun.">
        <title>Thousands of microbial genomes shed light on interconnected biogeochemical processes in an aquifer system.</title>
        <authorList>
            <person name="Anantharaman K."/>
            <person name="Brown C.T."/>
            <person name="Hug L.A."/>
            <person name="Sharon I."/>
            <person name="Castelle C.J."/>
            <person name="Probst A.J."/>
            <person name="Thomas B.C."/>
            <person name="Singh A."/>
            <person name="Wilkins M.J."/>
            <person name="Karaoz U."/>
            <person name="Brodie E.L."/>
            <person name="Williams K.H."/>
            <person name="Hubbard S.S."/>
            <person name="Banfield J.F."/>
        </authorList>
    </citation>
    <scope>NUCLEOTIDE SEQUENCE [LARGE SCALE GENOMIC DNA]</scope>
</reference>
<dbReference type="AlphaFoldDB" id="A0A1F8CL22"/>
<evidence type="ECO:0000256" key="1">
    <source>
        <dbReference type="SAM" id="Phobius"/>
    </source>
</evidence>
<name>A0A1F8CL22_9BACT</name>
<evidence type="ECO:0000313" key="3">
    <source>
        <dbReference type="Proteomes" id="UP000177855"/>
    </source>
</evidence>
<keyword evidence="1" id="KW-1133">Transmembrane helix</keyword>
<dbReference type="EMBL" id="MGHS01000009">
    <property type="protein sequence ID" value="OGM77053.1"/>
    <property type="molecule type" value="Genomic_DNA"/>
</dbReference>
<protein>
    <submittedName>
        <fullName evidence="2">Uncharacterized protein</fullName>
    </submittedName>
</protein>
<dbReference type="Proteomes" id="UP000177855">
    <property type="component" value="Unassembled WGS sequence"/>
</dbReference>
<sequence>MKKELIYIKHQAFNTAYIEIVKNSSNSDDGFVRPMKYHHAPEKLKKFTSYVQYFHWSNELYVASSKLITILREIYDKAEIAKSAWYNSRDGLHTRLSEYKQFKISLSDLYDDISEFQNCMLATDISEKQAQIEALSDQVRLLGTLENKIIETCNGKLHEINSSRITVTNLSIALIALFISILSVFCSGR</sequence>
<organism evidence="2 3">
    <name type="scientific">Candidatus Woesebacteria bacterium RIFOXYA1_FULL_40_18</name>
    <dbReference type="NCBI Taxonomy" id="1802532"/>
    <lineage>
        <taxon>Bacteria</taxon>
        <taxon>Candidatus Woeseibacteriota</taxon>
    </lineage>
</organism>
<gene>
    <name evidence="2" type="ORF">A2210_01200</name>
</gene>
<keyword evidence="1" id="KW-0812">Transmembrane</keyword>
<dbReference type="STRING" id="1802532.A2210_01200"/>